<gene>
    <name evidence="3" type="ORF">E2C01_099228</name>
</gene>
<evidence type="ECO:0000256" key="2">
    <source>
        <dbReference type="SAM" id="Phobius"/>
    </source>
</evidence>
<keyword evidence="2" id="KW-0472">Membrane</keyword>
<dbReference type="OrthoDB" id="6268344at2759"/>
<reference evidence="3 4" key="1">
    <citation type="submission" date="2019-05" db="EMBL/GenBank/DDBJ databases">
        <title>Another draft genome of Portunus trituberculatus and its Hox gene families provides insights of decapod evolution.</title>
        <authorList>
            <person name="Jeong J.-H."/>
            <person name="Song I."/>
            <person name="Kim S."/>
            <person name="Choi T."/>
            <person name="Kim D."/>
            <person name="Ryu S."/>
            <person name="Kim W."/>
        </authorList>
    </citation>
    <scope>NUCLEOTIDE SEQUENCE [LARGE SCALE GENOMIC DNA]</scope>
    <source>
        <tissue evidence="3">Muscle</tissue>
    </source>
</reference>
<dbReference type="AlphaFoldDB" id="A0A5B7KAF4"/>
<feature type="transmembrane region" description="Helical" evidence="2">
    <location>
        <begin position="125"/>
        <end position="146"/>
    </location>
</feature>
<comment type="caution">
    <text evidence="3">The sequence shown here is derived from an EMBL/GenBank/DDBJ whole genome shotgun (WGS) entry which is preliminary data.</text>
</comment>
<keyword evidence="4" id="KW-1185">Reference proteome</keyword>
<evidence type="ECO:0000313" key="4">
    <source>
        <dbReference type="Proteomes" id="UP000324222"/>
    </source>
</evidence>
<feature type="region of interest" description="Disordered" evidence="1">
    <location>
        <begin position="49"/>
        <end position="90"/>
    </location>
</feature>
<feature type="transmembrane region" description="Helical" evidence="2">
    <location>
        <begin position="98"/>
        <end position="119"/>
    </location>
</feature>
<name>A0A5B7KAF4_PORTR</name>
<accession>A0A5B7KAF4</accession>
<protein>
    <submittedName>
        <fullName evidence="3">Uncharacterized protein</fullName>
    </submittedName>
</protein>
<keyword evidence="2" id="KW-0812">Transmembrane</keyword>
<evidence type="ECO:0000256" key="1">
    <source>
        <dbReference type="SAM" id="MobiDB-lite"/>
    </source>
</evidence>
<feature type="compositionally biased region" description="Pro residues" evidence="1">
    <location>
        <begin position="58"/>
        <end position="83"/>
    </location>
</feature>
<organism evidence="3 4">
    <name type="scientific">Portunus trituberculatus</name>
    <name type="common">Swimming crab</name>
    <name type="synonym">Neptunus trituberculatus</name>
    <dbReference type="NCBI Taxonomy" id="210409"/>
    <lineage>
        <taxon>Eukaryota</taxon>
        <taxon>Metazoa</taxon>
        <taxon>Ecdysozoa</taxon>
        <taxon>Arthropoda</taxon>
        <taxon>Crustacea</taxon>
        <taxon>Multicrustacea</taxon>
        <taxon>Malacostraca</taxon>
        <taxon>Eumalacostraca</taxon>
        <taxon>Eucarida</taxon>
        <taxon>Decapoda</taxon>
        <taxon>Pleocyemata</taxon>
        <taxon>Brachyura</taxon>
        <taxon>Eubrachyura</taxon>
        <taxon>Portunoidea</taxon>
        <taxon>Portunidae</taxon>
        <taxon>Portuninae</taxon>
        <taxon>Portunus</taxon>
    </lineage>
</organism>
<sequence>MTATANEAGSGGGGFLRTRLRSALHTSNDLLSGLSSNISRLSVFSVASGNSNASSERSPPPHAPANPPEKPPSTPPLQLPPSPEESHRSPTMKEMIKVGRLCSICFAHAGNVLFLHFLFICLLLLLLLLLFYYLFIFFFALPPFIARSEQKK</sequence>
<proteinExistence type="predicted"/>
<evidence type="ECO:0000313" key="3">
    <source>
        <dbReference type="EMBL" id="MPD03587.1"/>
    </source>
</evidence>
<dbReference type="Proteomes" id="UP000324222">
    <property type="component" value="Unassembled WGS sequence"/>
</dbReference>
<dbReference type="EMBL" id="VSRR010136809">
    <property type="protein sequence ID" value="MPD03587.1"/>
    <property type="molecule type" value="Genomic_DNA"/>
</dbReference>
<keyword evidence="2" id="KW-1133">Transmembrane helix</keyword>